<dbReference type="PATRIC" id="fig|42094.4.peg.530"/>
<feature type="compositionally biased region" description="Low complexity" evidence="1">
    <location>
        <begin position="50"/>
        <end position="110"/>
    </location>
</feature>
<dbReference type="Proteomes" id="UP000032261">
    <property type="component" value="Chromosome"/>
</dbReference>
<organism evidence="4 5">
    <name type="scientific">Ureaplasma diversum</name>
    <dbReference type="NCBI Taxonomy" id="42094"/>
    <lineage>
        <taxon>Bacteria</taxon>
        <taxon>Bacillati</taxon>
        <taxon>Mycoplasmatota</taxon>
        <taxon>Mycoplasmoidales</taxon>
        <taxon>Mycoplasmoidaceae</taxon>
        <taxon>Ureaplasma</taxon>
    </lineage>
</organism>
<feature type="domain" description="Protein G-related albumin-binding (GA) module" evidence="3">
    <location>
        <begin position="272"/>
        <end position="324"/>
    </location>
</feature>
<accession>A0A0C5S243</accession>
<feature type="compositionally biased region" description="Polar residues" evidence="1">
    <location>
        <begin position="137"/>
        <end position="164"/>
    </location>
</feature>
<dbReference type="EMBL" id="CP009770">
    <property type="protein sequence ID" value="AJQ45460.1"/>
    <property type="molecule type" value="Genomic_DNA"/>
</dbReference>
<sequence length="444" mass="47187">MSKFKNKKALALSVGAIMAGVSVIGVVAACAPTKAKPAKPTEKKVEQPQTGGNESSNPGGGNTTNPTDKGSNSGGTTNANPGSGSTTTGTKQGSETGGSTNSSGGSTNNTPGVPNPDNKGSQNGGSTEGSNGSTNGKQGDQGSDPSNSSTNQGKDNSNPQNSGSEESKKQTENPKDSEQPKNDKDSVTPKETDTEKETKKDSDMGSGNGDSSEGDNKKDKLNDDQTKEKMNGQQEGEEGKAGDSSSGNVDGGANGKTQGSQQDAAPTEDTPEQKLASEKEKAKEEVNKLTNLLPEDKETFNNQINGSKQSQDINGILVKAKQKDEERKNQLTPVNFWVDDEKYFWLRLKTSKETFAEIEKDRLAFKLEKGRLEVEQLASGFGVGKTEYFVRKQVNGDIVTFDISSYLPFNKTDEKGTYQVTSVWLTKDKSKNLLSKNTKKVTIN</sequence>
<feature type="signal peptide" evidence="2">
    <location>
        <begin position="1"/>
        <end position="28"/>
    </location>
</feature>
<evidence type="ECO:0000313" key="5">
    <source>
        <dbReference type="Proteomes" id="UP000032261"/>
    </source>
</evidence>
<proteinExistence type="predicted"/>
<evidence type="ECO:0000256" key="1">
    <source>
        <dbReference type="SAM" id="MobiDB-lite"/>
    </source>
</evidence>
<keyword evidence="2" id="KW-0732">Signal</keyword>
<evidence type="ECO:0000256" key="2">
    <source>
        <dbReference type="SAM" id="SignalP"/>
    </source>
</evidence>
<dbReference type="STRING" id="42094.JM47_02670"/>
<dbReference type="KEGG" id="ude:JM47_02670"/>
<dbReference type="Gene3D" id="1.20.5.420">
    <property type="entry name" value="Immunoglobulin FC, subunit C"/>
    <property type="match status" value="1"/>
</dbReference>
<dbReference type="AlphaFoldDB" id="A0A0C5S243"/>
<feature type="compositionally biased region" description="Basic and acidic residues" evidence="1">
    <location>
        <begin position="271"/>
        <end position="287"/>
    </location>
</feature>
<feature type="compositionally biased region" description="Polar residues" evidence="1">
    <location>
        <begin position="255"/>
        <end position="264"/>
    </location>
</feature>
<dbReference type="PROSITE" id="PS51257">
    <property type="entry name" value="PROKAR_LIPOPROTEIN"/>
    <property type="match status" value="1"/>
</dbReference>
<protein>
    <recommendedName>
        <fullName evidence="3">Protein G-related albumin-binding (GA) module domain-containing protein</fullName>
    </recommendedName>
</protein>
<dbReference type="RefSeq" id="WP_208894872.1">
    <property type="nucleotide sequence ID" value="NZ_CP009770.1"/>
</dbReference>
<feature type="region of interest" description="Disordered" evidence="1">
    <location>
        <begin position="32"/>
        <end position="307"/>
    </location>
</feature>
<dbReference type="HOGENOM" id="CLU_040544_0_0_14"/>
<feature type="chain" id="PRO_5002182646" description="Protein G-related albumin-binding (GA) module domain-containing protein" evidence="2">
    <location>
        <begin position="29"/>
        <end position="444"/>
    </location>
</feature>
<evidence type="ECO:0000259" key="3">
    <source>
        <dbReference type="Pfam" id="PF01468"/>
    </source>
</evidence>
<dbReference type="Pfam" id="PF01468">
    <property type="entry name" value="GA"/>
    <property type="match status" value="1"/>
</dbReference>
<name>A0A0C5S243_9BACT</name>
<gene>
    <name evidence="4" type="ORF">JM47_02670</name>
</gene>
<feature type="compositionally biased region" description="Basic and acidic residues" evidence="1">
    <location>
        <begin position="165"/>
        <end position="203"/>
    </location>
</feature>
<evidence type="ECO:0000313" key="4">
    <source>
        <dbReference type="EMBL" id="AJQ45460.1"/>
    </source>
</evidence>
<reference evidence="4 5" key="1">
    <citation type="journal article" date="2015" name="Genome Announc.">
        <title>Genome Sequence of Ureaplasma diversum Strain ATCC 49782.</title>
        <authorList>
            <person name="Marques L.M."/>
            <person name="Guimaraes A.M."/>
            <person name="Martins H.B."/>
            <person name="Rezende I.S."/>
            <person name="Barbosa M.S."/>
            <person name="Campos G.B."/>
            <person name="do Nascimento N.C."/>
            <person name="Dos Santos A.P."/>
            <person name="Amorim A.T."/>
            <person name="Santos V.M."/>
            <person name="Messick J.B."/>
            <person name="Timenetsky J."/>
        </authorList>
    </citation>
    <scope>NUCLEOTIDE SEQUENCE [LARGE SCALE GENOMIC DNA]</scope>
    <source>
        <strain evidence="4 5">ATCC 49782</strain>
    </source>
</reference>
<feature type="compositionally biased region" description="Basic and acidic residues" evidence="1">
    <location>
        <begin position="214"/>
        <end position="230"/>
    </location>
</feature>
<dbReference type="InterPro" id="IPR002988">
    <property type="entry name" value="GA_module"/>
</dbReference>